<keyword evidence="7 9" id="KW-1133">Transmembrane helix</keyword>
<feature type="region of interest" description="Disordered" evidence="10">
    <location>
        <begin position="229"/>
        <end position="249"/>
    </location>
</feature>
<dbReference type="AlphaFoldDB" id="A0A8C5PKJ4"/>
<keyword evidence="8 9" id="KW-0472">Membrane</keyword>
<feature type="transmembrane region" description="Helical" evidence="9">
    <location>
        <begin position="372"/>
        <end position="398"/>
    </location>
</feature>
<comment type="similarity">
    <text evidence="3 9">Belongs to the riboflavin transporter family.</text>
</comment>
<dbReference type="PANTHER" id="PTHR12929">
    <property type="entry name" value="SOLUTE CARRIER FAMILY 52"/>
    <property type="match status" value="1"/>
</dbReference>
<evidence type="ECO:0000256" key="6">
    <source>
        <dbReference type="ARBA" id="ARBA00022692"/>
    </source>
</evidence>
<protein>
    <recommendedName>
        <fullName evidence="9">Riboflavin transporter</fullName>
    </recommendedName>
</protein>
<accession>A0A8C5PKJ4</accession>
<feature type="transmembrane region" description="Helical" evidence="9">
    <location>
        <begin position="337"/>
        <end position="360"/>
    </location>
</feature>
<proteinExistence type="inferred from homology"/>
<dbReference type="Pfam" id="PF06237">
    <property type="entry name" value="SLC52_ribofla_tr"/>
    <property type="match status" value="1"/>
</dbReference>
<evidence type="ECO:0000256" key="5">
    <source>
        <dbReference type="ARBA" id="ARBA00022475"/>
    </source>
</evidence>
<feature type="transmembrane region" description="Helical" evidence="9">
    <location>
        <begin position="42"/>
        <end position="61"/>
    </location>
</feature>
<dbReference type="GO" id="GO:0005886">
    <property type="term" value="C:plasma membrane"/>
    <property type="evidence" value="ECO:0007669"/>
    <property type="project" value="UniProtKB-SubCell"/>
</dbReference>
<dbReference type="OrthoDB" id="9995836at2759"/>
<feature type="transmembrane region" description="Helical" evidence="9">
    <location>
        <begin position="405"/>
        <end position="428"/>
    </location>
</feature>
<name>A0A8C5PKJ4_9ANUR</name>
<evidence type="ECO:0000256" key="10">
    <source>
        <dbReference type="SAM" id="MobiDB-lite"/>
    </source>
</evidence>
<feature type="transmembrane region" description="Helical" evidence="9">
    <location>
        <begin position="73"/>
        <end position="93"/>
    </location>
</feature>
<feature type="transmembrane region" description="Helical" evidence="9">
    <location>
        <begin position="277"/>
        <end position="298"/>
    </location>
</feature>
<evidence type="ECO:0000256" key="8">
    <source>
        <dbReference type="ARBA" id="ARBA00023136"/>
    </source>
</evidence>
<comment type="function">
    <text evidence="9">Plasma membrane transporter mediating the uptake by cells of the water soluble vitamin B2/riboflavin that plays a key role in biochemical oxidation-reduction reactions of the carbohydrate, lipid, and amino acid metabolism.</text>
</comment>
<feature type="transmembrane region" description="Helical" evidence="9">
    <location>
        <begin position="141"/>
        <end position="165"/>
    </location>
</feature>
<evidence type="ECO:0000256" key="4">
    <source>
        <dbReference type="ARBA" id="ARBA00022448"/>
    </source>
</evidence>
<dbReference type="Proteomes" id="UP000694569">
    <property type="component" value="Unplaced"/>
</dbReference>
<dbReference type="InterPro" id="IPR009357">
    <property type="entry name" value="Riboflavin_transptr"/>
</dbReference>
<evidence type="ECO:0000256" key="9">
    <source>
        <dbReference type="RuleBase" id="RU368035"/>
    </source>
</evidence>
<evidence type="ECO:0000256" key="2">
    <source>
        <dbReference type="ARBA" id="ARBA00004651"/>
    </source>
</evidence>
<dbReference type="GeneTree" id="ENSGT00390000003774"/>
<keyword evidence="5 9" id="KW-1003">Cell membrane</keyword>
<comment type="catalytic activity">
    <reaction evidence="1 9">
        <text>riboflavin(in) = riboflavin(out)</text>
        <dbReference type="Rhea" id="RHEA:35015"/>
        <dbReference type="ChEBI" id="CHEBI:57986"/>
    </reaction>
</comment>
<evidence type="ECO:0000313" key="12">
    <source>
        <dbReference type="Proteomes" id="UP000694569"/>
    </source>
</evidence>
<evidence type="ECO:0000313" key="11">
    <source>
        <dbReference type="Ensembl" id="ENSLLEP00000024069.1"/>
    </source>
</evidence>
<sequence length="446" mass="47801">MTILVHLLSCLLGLGSWVAINGVWVELPLLVPHAPEGWELPSYLTLLIQFANIGPLVVTLIHRFQPGYLREASVIFVLLGVGVLACLLLAFLWQRTSWVGGSQRSTALLGLIFCLSLVDCTSSVTFLPYMTRLRPDYLTSYFVGEGLSGLMPALLALGQGVGVVACVPTNTSETNGTQVSGNATALYLSARFPVWGFFLFLAGMMATSLLAFTILNKMPMEQCQGHNAETVGNRQHPTDSESWGKGVEQRPMMGGKECVVKTSKPWKGLGKYSWGEVMFIFLVLAWVNGLTNAVLPAVQSYSCMPYGTQIYHLAAALAAMANPLACGISMFLPNRSLVTMGTITAIGTACACYIMSTAVLSPCPPLLQSPAGGAIAVLGWVLFVGILSYVKVIIGIILRDEGHSALVWCGAVVQLGSMVGALTMFPLINVYNIFHSGDPCNQKCPP</sequence>
<comment type="subcellular location">
    <subcellularLocation>
        <location evidence="2 9">Cell membrane</location>
        <topology evidence="2 9">Multi-pass membrane protein</topology>
    </subcellularLocation>
</comment>
<evidence type="ECO:0000256" key="7">
    <source>
        <dbReference type="ARBA" id="ARBA00022989"/>
    </source>
</evidence>
<keyword evidence="4 9" id="KW-0813">Transport</keyword>
<organism evidence="11 12">
    <name type="scientific">Leptobrachium leishanense</name>
    <name type="common">Leishan spiny toad</name>
    <dbReference type="NCBI Taxonomy" id="445787"/>
    <lineage>
        <taxon>Eukaryota</taxon>
        <taxon>Metazoa</taxon>
        <taxon>Chordata</taxon>
        <taxon>Craniata</taxon>
        <taxon>Vertebrata</taxon>
        <taxon>Euteleostomi</taxon>
        <taxon>Amphibia</taxon>
        <taxon>Batrachia</taxon>
        <taxon>Anura</taxon>
        <taxon>Pelobatoidea</taxon>
        <taxon>Megophryidae</taxon>
        <taxon>Leptobrachium</taxon>
    </lineage>
</organism>
<dbReference type="PANTHER" id="PTHR12929:SF6">
    <property type="entry name" value="SOLUTE CARRIER FAMILY 52, RIBOFLAVIN TRANSPORTER, MEMBER 3-B"/>
    <property type="match status" value="1"/>
</dbReference>
<reference evidence="11" key="1">
    <citation type="submission" date="2025-08" db="UniProtKB">
        <authorList>
            <consortium name="Ensembl"/>
        </authorList>
    </citation>
    <scope>IDENTIFICATION</scope>
</reference>
<keyword evidence="6 9" id="KW-0812">Transmembrane</keyword>
<keyword evidence="12" id="KW-1185">Reference proteome</keyword>
<evidence type="ECO:0000256" key="1">
    <source>
        <dbReference type="ARBA" id="ARBA00000215"/>
    </source>
</evidence>
<feature type="transmembrane region" description="Helical" evidence="9">
    <location>
        <begin position="310"/>
        <end position="332"/>
    </location>
</feature>
<reference evidence="11" key="2">
    <citation type="submission" date="2025-09" db="UniProtKB">
        <authorList>
            <consortium name="Ensembl"/>
        </authorList>
    </citation>
    <scope>IDENTIFICATION</scope>
</reference>
<evidence type="ECO:0000256" key="3">
    <source>
        <dbReference type="ARBA" id="ARBA00006366"/>
    </source>
</evidence>
<dbReference type="Ensembl" id="ENSLLET00000024987.1">
    <property type="protein sequence ID" value="ENSLLEP00000024069.1"/>
    <property type="gene ID" value="ENSLLEG00000015307.1"/>
</dbReference>
<feature type="transmembrane region" description="Helical" evidence="9">
    <location>
        <begin position="105"/>
        <end position="129"/>
    </location>
</feature>
<dbReference type="GO" id="GO:0032217">
    <property type="term" value="F:riboflavin transmembrane transporter activity"/>
    <property type="evidence" value="ECO:0007669"/>
    <property type="project" value="UniProtKB-UniRule"/>
</dbReference>
<feature type="transmembrane region" description="Helical" evidence="9">
    <location>
        <begin position="194"/>
        <end position="215"/>
    </location>
</feature>